<reference evidence="3" key="1">
    <citation type="journal article" date="2020" name="Stud. Mycol.">
        <title>101 Dothideomycetes genomes: a test case for predicting lifestyles and emergence of pathogens.</title>
        <authorList>
            <person name="Haridas S."/>
            <person name="Albert R."/>
            <person name="Binder M."/>
            <person name="Bloem J."/>
            <person name="Labutti K."/>
            <person name="Salamov A."/>
            <person name="Andreopoulos B."/>
            <person name="Baker S."/>
            <person name="Barry K."/>
            <person name="Bills G."/>
            <person name="Bluhm B."/>
            <person name="Cannon C."/>
            <person name="Castanera R."/>
            <person name="Culley D."/>
            <person name="Daum C."/>
            <person name="Ezra D."/>
            <person name="Gonzalez J."/>
            <person name="Henrissat B."/>
            <person name="Kuo A."/>
            <person name="Liang C."/>
            <person name="Lipzen A."/>
            <person name="Lutzoni F."/>
            <person name="Magnuson J."/>
            <person name="Mondo S."/>
            <person name="Nolan M."/>
            <person name="Ohm R."/>
            <person name="Pangilinan J."/>
            <person name="Park H.-J."/>
            <person name="Ramirez L."/>
            <person name="Alfaro M."/>
            <person name="Sun H."/>
            <person name="Tritt A."/>
            <person name="Yoshinaga Y."/>
            <person name="Zwiers L.-H."/>
            <person name="Turgeon B."/>
            <person name="Goodwin S."/>
            <person name="Spatafora J."/>
            <person name="Crous P."/>
            <person name="Grigoriev I."/>
        </authorList>
    </citation>
    <scope>NUCLEOTIDE SEQUENCE</scope>
    <source>
        <strain evidence="3">ATCC 74209</strain>
    </source>
</reference>
<feature type="compositionally biased region" description="Polar residues" evidence="1">
    <location>
        <begin position="289"/>
        <end position="313"/>
    </location>
</feature>
<feature type="compositionally biased region" description="Polar residues" evidence="1">
    <location>
        <begin position="438"/>
        <end position="453"/>
    </location>
</feature>
<protein>
    <submittedName>
        <fullName evidence="3">RabGAP/TBC</fullName>
    </submittedName>
</protein>
<name>A0A9P4MTG1_9PLEO</name>
<dbReference type="Proteomes" id="UP000799536">
    <property type="component" value="Unassembled WGS sequence"/>
</dbReference>
<dbReference type="PANTHER" id="PTHR47219:SF9">
    <property type="entry name" value="GTPASE ACTIVATING PROTEIN AND CENTROSOME-ASSOCIATED, ISOFORM B"/>
    <property type="match status" value="1"/>
</dbReference>
<dbReference type="FunFam" id="1.10.472.80:FF:000055">
    <property type="entry name" value="TBC domain-containing protein C1778.09"/>
    <property type="match status" value="1"/>
</dbReference>
<evidence type="ECO:0000313" key="3">
    <source>
        <dbReference type="EMBL" id="KAF2202042.1"/>
    </source>
</evidence>
<proteinExistence type="predicted"/>
<dbReference type="SMART" id="SM00164">
    <property type="entry name" value="TBC"/>
    <property type="match status" value="1"/>
</dbReference>
<dbReference type="Gene3D" id="1.10.472.80">
    <property type="entry name" value="Ypt/Rab-GAP domain of gyp1p, domain 3"/>
    <property type="match status" value="1"/>
</dbReference>
<feature type="region of interest" description="Disordered" evidence="1">
    <location>
        <begin position="392"/>
        <end position="463"/>
    </location>
</feature>
<evidence type="ECO:0000259" key="2">
    <source>
        <dbReference type="PROSITE" id="PS50086"/>
    </source>
</evidence>
<dbReference type="EMBL" id="ML993951">
    <property type="protein sequence ID" value="KAF2202042.1"/>
    <property type="molecule type" value="Genomic_DNA"/>
</dbReference>
<feature type="compositionally biased region" description="Basic and acidic residues" evidence="1">
    <location>
        <begin position="132"/>
        <end position="146"/>
    </location>
</feature>
<keyword evidence="4" id="KW-1185">Reference proteome</keyword>
<dbReference type="PANTHER" id="PTHR47219">
    <property type="entry name" value="RAB GTPASE-ACTIVATING PROTEIN 1-LIKE"/>
    <property type="match status" value="1"/>
</dbReference>
<comment type="caution">
    <text evidence="3">The sequence shown here is derived from an EMBL/GenBank/DDBJ whole genome shotgun (WGS) entry which is preliminary data.</text>
</comment>
<dbReference type="AlphaFoldDB" id="A0A9P4MTG1"/>
<feature type="domain" description="Rab-GAP TBC" evidence="2">
    <location>
        <begin position="544"/>
        <end position="737"/>
    </location>
</feature>
<dbReference type="PROSITE" id="PS50086">
    <property type="entry name" value="TBC_RABGAP"/>
    <property type="match status" value="1"/>
</dbReference>
<dbReference type="GO" id="GO:0031267">
    <property type="term" value="F:small GTPase binding"/>
    <property type="evidence" value="ECO:0007669"/>
    <property type="project" value="TreeGrafter"/>
</dbReference>
<dbReference type="Pfam" id="PF00566">
    <property type="entry name" value="RabGAP-TBC"/>
    <property type="match status" value="1"/>
</dbReference>
<evidence type="ECO:0000313" key="4">
    <source>
        <dbReference type="Proteomes" id="UP000799536"/>
    </source>
</evidence>
<sequence length="812" mass="89500">MSGEAPAASHGDNSVAVSPKGSSSSNNQSHLSPVSSQASNASKSPSSRSWLSSVRRPKTAPGPKAPQFKRSLLSNDDARRDSALASSLSTTSTDNPASSPNDLHKTPSLPAIVVQGEPQSRKSASTGTTTEQELHSQDRSLEDSHQRAFHGIDTVIPNGGFDDLASPMMIEFSKRGSMLLGGKRANSGHTMIRERKKQMSLVEEGEPTTPPQQPSSPPSPSPKQNVLSAPSPPRAVPRAIPRSPSKLSPRGRTSSLRVLSADETMLSRKVRAMYRHGDEKAAEWDDSQHGPTSTQHSFVDSSSSFGTPVNDSCLSIDRSGRSEIPSAAGSRQSLIVKESTELAGGVEDWTDLGGGEVDRYGFIIPKKTKSRESNGPLDVPDMPGIHRVSTALMLASTEPRRRRIGRSASKARSARSVDDSSPPPKRNRSKKSKVAGSVRSNKTTSSRAHSQNPFRYAANRLPHNKDRRLLDEAGDMLTLPPGLAQLAEKEEGGKAVQAMKAKEIEREEKWRKMAKVIKSGAIGGGMMFEFDTKDQRLISRTWKGIPDKWRATAWYAFLAASAKSNKDSATDEELMEAFYELQEESCADDMQIDVDVPRTINRHIMFRRRYRGGQRLLFRVLHAMSLYLPDTGYVQGMAPLAATLLCYYEEDKAFVMLVRLWQLRGLEKLYETGFAGLMEALDDFEKNWLRGGDIAQKLEELGITSTAYGTRWYLTLFNYSIPFPAQLRVWDVFMLLGDASNSNPKSTTSYDLDVLHATSAALIDGMRDILLDSDFENAMKVLTSWIPIKDEDLLMRVAKAEYRMRKKRAHAS</sequence>
<feature type="region of interest" description="Disordered" evidence="1">
    <location>
        <begin position="279"/>
        <end position="332"/>
    </location>
</feature>
<organism evidence="3 4">
    <name type="scientific">Delitschia confertaspora ATCC 74209</name>
    <dbReference type="NCBI Taxonomy" id="1513339"/>
    <lineage>
        <taxon>Eukaryota</taxon>
        <taxon>Fungi</taxon>
        <taxon>Dikarya</taxon>
        <taxon>Ascomycota</taxon>
        <taxon>Pezizomycotina</taxon>
        <taxon>Dothideomycetes</taxon>
        <taxon>Pleosporomycetidae</taxon>
        <taxon>Pleosporales</taxon>
        <taxon>Delitschiaceae</taxon>
        <taxon>Delitschia</taxon>
    </lineage>
</organism>
<feature type="compositionally biased region" description="Low complexity" evidence="1">
    <location>
        <begin position="83"/>
        <end position="95"/>
    </location>
</feature>
<evidence type="ECO:0000256" key="1">
    <source>
        <dbReference type="SAM" id="MobiDB-lite"/>
    </source>
</evidence>
<feature type="region of interest" description="Disordered" evidence="1">
    <location>
        <begin position="1"/>
        <end position="160"/>
    </location>
</feature>
<dbReference type="SUPFAM" id="SSF47923">
    <property type="entry name" value="Ypt/Rab-GAP domain of gyp1p"/>
    <property type="match status" value="2"/>
</dbReference>
<feature type="compositionally biased region" description="Pro residues" evidence="1">
    <location>
        <begin position="208"/>
        <end position="221"/>
    </location>
</feature>
<feature type="compositionally biased region" description="Low complexity" evidence="1">
    <location>
        <begin position="13"/>
        <end position="54"/>
    </location>
</feature>
<dbReference type="InterPro" id="IPR000195">
    <property type="entry name" value="Rab-GAP-TBC_dom"/>
</dbReference>
<dbReference type="InterPro" id="IPR035969">
    <property type="entry name" value="Rab-GAP_TBC_sf"/>
</dbReference>
<feature type="compositionally biased region" description="Polar residues" evidence="1">
    <location>
        <begin position="117"/>
        <end position="131"/>
    </location>
</feature>
<dbReference type="Gene3D" id="1.10.8.270">
    <property type="entry name" value="putative rabgap domain of human tbc1 domain family member 14 like domains"/>
    <property type="match status" value="1"/>
</dbReference>
<dbReference type="OrthoDB" id="294251at2759"/>
<dbReference type="InterPro" id="IPR050302">
    <property type="entry name" value="Rab_GAP_TBC_domain"/>
</dbReference>
<feature type="region of interest" description="Disordered" evidence="1">
    <location>
        <begin position="198"/>
        <end position="260"/>
    </location>
</feature>
<gene>
    <name evidence="3" type="ORF">GQ43DRAFT_11064</name>
</gene>
<feature type="compositionally biased region" description="Low complexity" evidence="1">
    <location>
        <begin position="236"/>
        <end position="245"/>
    </location>
</feature>
<accession>A0A9P4MTG1</accession>
<dbReference type="FunFam" id="1.10.8.270:FF:000023">
    <property type="entry name" value="TBC domain-containing protein C1778.09"/>
    <property type="match status" value="1"/>
</dbReference>
<feature type="compositionally biased region" description="Basic and acidic residues" evidence="1">
    <location>
        <begin position="279"/>
        <end position="288"/>
    </location>
</feature>
<dbReference type="GO" id="GO:0005096">
    <property type="term" value="F:GTPase activator activity"/>
    <property type="evidence" value="ECO:0007669"/>
    <property type="project" value="TreeGrafter"/>
</dbReference>